<dbReference type="InterPro" id="IPR001789">
    <property type="entry name" value="Sig_transdc_resp-reg_receiver"/>
</dbReference>
<dbReference type="SUPFAM" id="SSF55073">
    <property type="entry name" value="Nucleotide cyclase"/>
    <property type="match status" value="1"/>
</dbReference>
<dbReference type="GO" id="GO:1902201">
    <property type="term" value="P:negative regulation of bacterial-type flagellum-dependent cell motility"/>
    <property type="evidence" value="ECO:0007669"/>
    <property type="project" value="TreeGrafter"/>
</dbReference>
<evidence type="ECO:0000259" key="3">
    <source>
        <dbReference type="PROSITE" id="PS50887"/>
    </source>
</evidence>
<sequence length="436" mass="50952">MEVASDGLEGINKFFEFMPEIVITDYIMPNMNGVHLTRFIRSYPQFKNVGIAILTAENESINPFWAKESGANLFLQKNLDREEIIERLKKFCERDYTIEWSIEFYKIRKEPYGELVDVLEERLRDEIITSKIFSMLQYIEDEEYLLNNFFNMSINFFEPRSIHVLLITLSEGRIYSYSRDNEKFSLEHVKEKLFEDLKRPVTPSNWKYVGNFSKDGRRLNNVKSFVLVHNGIEQGVILFEDVERENDFKKNLNVALEPLGLISKILNVFSDFKIKVEFDSLTKVYNKQFIISKLNELLKMHRRQKLPLSIAMIDIDDFKKINDTYGHIKGDEVLKQFSKLIKEGLRESDYLGRYGGEEFLVIFPATSCFDAKKVIERILDKVNMYNWKEELGIEKVTFSAGVCCDLSKTAHGLINMADEKLYRAKKNGKNQVVGGE</sequence>
<dbReference type="PANTHER" id="PTHR45138">
    <property type="entry name" value="REGULATORY COMPONENTS OF SENSORY TRANSDUCTION SYSTEM"/>
    <property type="match status" value="1"/>
</dbReference>
<evidence type="ECO:0000256" key="1">
    <source>
        <dbReference type="PROSITE-ProRule" id="PRU00169"/>
    </source>
</evidence>
<dbReference type="InterPro" id="IPR011006">
    <property type="entry name" value="CheY-like_superfamily"/>
</dbReference>
<dbReference type="GO" id="GO:0005886">
    <property type="term" value="C:plasma membrane"/>
    <property type="evidence" value="ECO:0007669"/>
    <property type="project" value="TreeGrafter"/>
</dbReference>
<feature type="domain" description="GGDEF" evidence="3">
    <location>
        <begin position="306"/>
        <end position="436"/>
    </location>
</feature>
<dbReference type="NCBIfam" id="TIGR00254">
    <property type="entry name" value="GGDEF"/>
    <property type="match status" value="1"/>
</dbReference>
<dbReference type="Pfam" id="PF00990">
    <property type="entry name" value="GGDEF"/>
    <property type="match status" value="1"/>
</dbReference>
<dbReference type="EMBL" id="CP001185">
    <property type="protein sequence ID" value="ACJ74991.1"/>
    <property type="molecule type" value="Genomic_DNA"/>
</dbReference>
<dbReference type="PROSITE" id="PS50110">
    <property type="entry name" value="RESPONSE_REGULATORY"/>
    <property type="match status" value="1"/>
</dbReference>
<feature type="modified residue" description="4-aspartylphosphate" evidence="1">
    <location>
        <position position="25"/>
    </location>
</feature>
<dbReference type="PROSITE" id="PS50887">
    <property type="entry name" value="GGDEF"/>
    <property type="match status" value="1"/>
</dbReference>
<dbReference type="InterPro" id="IPR029787">
    <property type="entry name" value="Nucleotide_cyclase"/>
</dbReference>
<protein>
    <submittedName>
        <fullName evidence="4">Respons regulator</fullName>
    </submittedName>
</protein>
<reference evidence="4 5" key="1">
    <citation type="journal article" date="2009" name="J. Bacteriol.">
        <title>The genome of Thermosipho africanus TCF52B: lateral genetic connections to the Firmicutes and Archaea.</title>
        <authorList>
            <person name="Nesboe C.L."/>
            <person name="Bapteste E."/>
            <person name="Curtis B."/>
            <person name="Dahle H."/>
            <person name="Lopez P."/>
            <person name="Macleod D."/>
            <person name="Dlutek M."/>
            <person name="Bowman S."/>
            <person name="Zhaxybayeva O."/>
            <person name="Birkeland N.-K."/>
            <person name="Doolittle W.F."/>
        </authorList>
    </citation>
    <scope>NUCLEOTIDE SEQUENCE [LARGE SCALE GENOMIC DNA]</scope>
    <source>
        <strain evidence="4 5">TCF52B</strain>
    </source>
</reference>
<evidence type="ECO:0000313" key="5">
    <source>
        <dbReference type="Proteomes" id="UP000002453"/>
    </source>
</evidence>
<dbReference type="Pfam" id="PF00072">
    <property type="entry name" value="Response_reg"/>
    <property type="match status" value="1"/>
</dbReference>
<accession>B7IFX7</accession>
<dbReference type="SUPFAM" id="SSF52172">
    <property type="entry name" value="CheY-like"/>
    <property type="match status" value="1"/>
</dbReference>
<dbReference type="PANTHER" id="PTHR45138:SF9">
    <property type="entry name" value="DIGUANYLATE CYCLASE DGCM-RELATED"/>
    <property type="match status" value="1"/>
</dbReference>
<dbReference type="GO" id="GO:0000160">
    <property type="term" value="P:phosphorelay signal transduction system"/>
    <property type="evidence" value="ECO:0007669"/>
    <property type="project" value="InterPro"/>
</dbReference>
<feature type="domain" description="Response regulatory" evidence="2">
    <location>
        <begin position="1"/>
        <end position="92"/>
    </location>
</feature>
<evidence type="ECO:0000259" key="2">
    <source>
        <dbReference type="PROSITE" id="PS50110"/>
    </source>
</evidence>
<proteinExistence type="predicted"/>
<evidence type="ECO:0000313" key="4">
    <source>
        <dbReference type="EMBL" id="ACJ74991.1"/>
    </source>
</evidence>
<dbReference type="STRING" id="484019.THA_502"/>
<keyword evidence="5" id="KW-1185">Reference proteome</keyword>
<dbReference type="KEGG" id="taf:THA_502"/>
<dbReference type="SMART" id="SM00267">
    <property type="entry name" value="GGDEF"/>
    <property type="match status" value="1"/>
</dbReference>
<dbReference type="Proteomes" id="UP000002453">
    <property type="component" value="Chromosome"/>
</dbReference>
<name>B7IFX7_THEAB</name>
<dbReference type="InterPro" id="IPR050469">
    <property type="entry name" value="Diguanylate_Cyclase"/>
</dbReference>
<dbReference type="HOGENOM" id="CLU_628413_0_0_0"/>
<dbReference type="AlphaFoldDB" id="B7IFX7"/>
<organism evidence="4 5">
    <name type="scientific">Thermosipho africanus (strain TCF52B)</name>
    <dbReference type="NCBI Taxonomy" id="484019"/>
    <lineage>
        <taxon>Bacteria</taxon>
        <taxon>Thermotogati</taxon>
        <taxon>Thermotogota</taxon>
        <taxon>Thermotogae</taxon>
        <taxon>Thermotogales</taxon>
        <taxon>Fervidobacteriaceae</taxon>
        <taxon>Thermosipho</taxon>
    </lineage>
</organism>
<dbReference type="InterPro" id="IPR000160">
    <property type="entry name" value="GGDEF_dom"/>
</dbReference>
<dbReference type="InterPro" id="IPR043128">
    <property type="entry name" value="Rev_trsase/Diguanyl_cyclase"/>
</dbReference>
<dbReference type="CDD" id="cd01949">
    <property type="entry name" value="GGDEF"/>
    <property type="match status" value="1"/>
</dbReference>
<dbReference type="FunFam" id="3.30.70.270:FF:000001">
    <property type="entry name" value="Diguanylate cyclase domain protein"/>
    <property type="match status" value="1"/>
</dbReference>
<dbReference type="eggNOG" id="COG3706">
    <property type="taxonomic scope" value="Bacteria"/>
</dbReference>
<keyword evidence="1" id="KW-0597">Phosphoprotein</keyword>
<dbReference type="Gene3D" id="3.40.50.2300">
    <property type="match status" value="1"/>
</dbReference>
<gene>
    <name evidence="4" type="ordered locus">THA_502</name>
</gene>
<dbReference type="GO" id="GO:0043709">
    <property type="term" value="P:cell adhesion involved in single-species biofilm formation"/>
    <property type="evidence" value="ECO:0007669"/>
    <property type="project" value="TreeGrafter"/>
</dbReference>
<dbReference type="Gene3D" id="3.30.70.270">
    <property type="match status" value="1"/>
</dbReference>
<dbReference type="GO" id="GO:0052621">
    <property type="term" value="F:diguanylate cyclase activity"/>
    <property type="evidence" value="ECO:0007669"/>
    <property type="project" value="TreeGrafter"/>
</dbReference>